<accession>A0A4V6YEP7</accession>
<feature type="region of interest" description="Disordered" evidence="1">
    <location>
        <begin position="462"/>
        <end position="500"/>
    </location>
</feature>
<feature type="compositionally biased region" description="Basic and acidic residues" evidence="1">
    <location>
        <begin position="417"/>
        <end position="434"/>
    </location>
</feature>
<evidence type="ECO:0000313" key="2">
    <source>
        <dbReference type="EMBL" id="TKY88769.1"/>
    </source>
</evidence>
<sequence>MSTALTPELCCIAAIKAALATQEMEEDVTSSENFRGETCRQGRDDDVLIDAEARTLEADTRKVNLEPSNAEEKPDDIEILPSDPRRQQVEDELSPLITTPSPPPQQYSPVTTLPAATCSQQPHISHNDEASGGSYRPGKRRAPKLKDLLRPKSQKEIDSWKTLPWCRDRPTSTYAVAIQDYHKAAGRASRERKKLKKLGLSYEHISVPRFQEILASRGLGSIPGSEQKARADDDIAFAQAYRDYRNAQARASQERSRLRKAGIPCDHVVAPSLAQILASRGIKDPRKKSSQRDNNVGSNSSRAHGQGRSSSQDDNNDYANNHDLDHDEAKSNAPSTCSPEEDELEDDSDSDTDSDCSKTLSISLTEMRSSGLPNVQSDFERNKEMLFRLAGMGEDDLTTRRSDIEEPGNRRKGTTSDTERDIKRQRCDSCETDHVSGSATQDDTGFAAHTNPQHTFHCDLTLRPLLPLPPTPTPSTSSLPPPSGTERWPSRYIPSASPLPTPSASLAPSVRHAMLNDAVTLACIIDSINSRLGEAQKCFDRLQASLAGTGMVESTHLSEWKAEYKVAMTQTESCVDG</sequence>
<feature type="compositionally biased region" description="Pro residues" evidence="1">
    <location>
        <begin position="466"/>
        <end position="483"/>
    </location>
</feature>
<evidence type="ECO:0000256" key="1">
    <source>
        <dbReference type="SAM" id="MobiDB-lite"/>
    </source>
</evidence>
<feature type="compositionally biased region" description="Basic and acidic residues" evidence="1">
    <location>
        <begin position="320"/>
        <end position="330"/>
    </location>
</feature>
<gene>
    <name evidence="2" type="ORF">EX895_002400</name>
</gene>
<feature type="region of interest" description="Disordered" evidence="1">
    <location>
        <begin position="279"/>
        <end position="357"/>
    </location>
</feature>
<keyword evidence="3" id="KW-1185">Reference proteome</keyword>
<feature type="region of interest" description="Disordered" evidence="1">
    <location>
        <begin position="390"/>
        <end position="448"/>
    </location>
</feature>
<feature type="compositionally biased region" description="Basic and acidic residues" evidence="1">
    <location>
        <begin position="144"/>
        <end position="153"/>
    </location>
</feature>
<protein>
    <submittedName>
        <fullName evidence="2">Uncharacterized protein</fullName>
    </submittedName>
</protein>
<dbReference type="EMBL" id="SRRM01000007">
    <property type="protein sequence ID" value="TKY88769.1"/>
    <property type="molecule type" value="Genomic_DNA"/>
</dbReference>
<dbReference type="Proteomes" id="UP000306050">
    <property type="component" value="Chromosome SGRAM_14"/>
</dbReference>
<name>A0A4V6YEP7_9BASI</name>
<dbReference type="GeneID" id="40725295"/>
<feature type="region of interest" description="Disordered" evidence="1">
    <location>
        <begin position="57"/>
        <end position="153"/>
    </location>
</feature>
<feature type="compositionally biased region" description="Polar residues" evidence="1">
    <location>
        <begin position="292"/>
        <end position="319"/>
    </location>
</feature>
<evidence type="ECO:0000313" key="3">
    <source>
        <dbReference type="Proteomes" id="UP000306050"/>
    </source>
</evidence>
<feature type="compositionally biased region" description="Acidic residues" evidence="1">
    <location>
        <begin position="339"/>
        <end position="354"/>
    </location>
</feature>
<organism evidence="2 3">
    <name type="scientific">Sporisorium graminicola</name>
    <dbReference type="NCBI Taxonomy" id="280036"/>
    <lineage>
        <taxon>Eukaryota</taxon>
        <taxon>Fungi</taxon>
        <taxon>Dikarya</taxon>
        <taxon>Basidiomycota</taxon>
        <taxon>Ustilaginomycotina</taxon>
        <taxon>Ustilaginomycetes</taxon>
        <taxon>Ustilaginales</taxon>
        <taxon>Ustilaginaceae</taxon>
        <taxon>Sporisorium</taxon>
    </lineage>
</organism>
<dbReference type="KEGG" id="sgra:EX895_002400"/>
<feature type="compositionally biased region" description="Basic and acidic residues" evidence="1">
    <location>
        <begin position="397"/>
        <end position="409"/>
    </location>
</feature>
<dbReference type="OrthoDB" id="10624350at2759"/>
<proteinExistence type="predicted"/>
<dbReference type="AlphaFoldDB" id="A0A4V6YEP7"/>
<comment type="caution">
    <text evidence="2">The sequence shown here is derived from an EMBL/GenBank/DDBJ whole genome shotgun (WGS) entry which is preliminary data.</text>
</comment>
<dbReference type="RefSeq" id="XP_029740754.1">
    <property type="nucleotide sequence ID" value="XM_029882999.1"/>
</dbReference>
<reference evidence="2 3" key="1">
    <citation type="submission" date="2019-05" db="EMBL/GenBank/DDBJ databases">
        <title>Sporisorium graminicola CBS 10092 draft sequencing and annotation.</title>
        <authorList>
            <person name="Solano-Gonzalez S."/>
            <person name="Caddick M.X."/>
            <person name="Darby A."/>
        </authorList>
    </citation>
    <scope>NUCLEOTIDE SEQUENCE [LARGE SCALE GENOMIC DNA]</scope>
    <source>
        <strain evidence="2 3">CBS 10092</strain>
    </source>
</reference>